<accession>A0AAV7UW10</accession>
<name>A0AAV7UW10_PLEWA</name>
<dbReference type="AlphaFoldDB" id="A0AAV7UW10"/>
<comment type="caution">
    <text evidence="1">The sequence shown here is derived from an EMBL/GenBank/DDBJ whole genome shotgun (WGS) entry which is preliminary data.</text>
</comment>
<dbReference type="EMBL" id="JANPWB010000004">
    <property type="protein sequence ID" value="KAJ1193093.1"/>
    <property type="molecule type" value="Genomic_DNA"/>
</dbReference>
<evidence type="ECO:0000313" key="1">
    <source>
        <dbReference type="EMBL" id="KAJ1193093.1"/>
    </source>
</evidence>
<organism evidence="1 2">
    <name type="scientific">Pleurodeles waltl</name>
    <name type="common">Iberian ribbed newt</name>
    <dbReference type="NCBI Taxonomy" id="8319"/>
    <lineage>
        <taxon>Eukaryota</taxon>
        <taxon>Metazoa</taxon>
        <taxon>Chordata</taxon>
        <taxon>Craniata</taxon>
        <taxon>Vertebrata</taxon>
        <taxon>Euteleostomi</taxon>
        <taxon>Amphibia</taxon>
        <taxon>Batrachia</taxon>
        <taxon>Caudata</taxon>
        <taxon>Salamandroidea</taxon>
        <taxon>Salamandridae</taxon>
        <taxon>Pleurodelinae</taxon>
        <taxon>Pleurodeles</taxon>
    </lineage>
</organism>
<dbReference type="Proteomes" id="UP001066276">
    <property type="component" value="Chromosome 2_2"/>
</dbReference>
<reference evidence="1" key="1">
    <citation type="journal article" date="2022" name="bioRxiv">
        <title>Sequencing and chromosome-scale assembly of the giantPleurodeles waltlgenome.</title>
        <authorList>
            <person name="Brown T."/>
            <person name="Elewa A."/>
            <person name="Iarovenko S."/>
            <person name="Subramanian E."/>
            <person name="Araus A.J."/>
            <person name="Petzold A."/>
            <person name="Susuki M."/>
            <person name="Suzuki K.-i.T."/>
            <person name="Hayashi T."/>
            <person name="Toyoda A."/>
            <person name="Oliveira C."/>
            <person name="Osipova E."/>
            <person name="Leigh N.D."/>
            <person name="Simon A."/>
            <person name="Yun M.H."/>
        </authorList>
    </citation>
    <scope>NUCLEOTIDE SEQUENCE</scope>
    <source>
        <strain evidence="1">20211129_DDA</strain>
        <tissue evidence="1">Liver</tissue>
    </source>
</reference>
<keyword evidence="2" id="KW-1185">Reference proteome</keyword>
<sequence>MPRRPGHPRRVRGPCVTPGLDTDWTQPAELQITQELRALKKIRPASPTPARGITGVVWLVRAHWKRINAGWCSRTVFSHLTSSHLAARPLPPTFLFHTRILWSKETS</sequence>
<protein>
    <submittedName>
        <fullName evidence="1">Uncharacterized protein</fullName>
    </submittedName>
</protein>
<evidence type="ECO:0000313" key="2">
    <source>
        <dbReference type="Proteomes" id="UP001066276"/>
    </source>
</evidence>
<proteinExistence type="predicted"/>
<gene>
    <name evidence="1" type="ORF">NDU88_002398</name>
</gene>